<keyword evidence="2" id="KW-1185">Reference proteome</keyword>
<name>A0ABD1ZBC0_9MARC</name>
<dbReference type="Gene3D" id="3.40.50.300">
    <property type="entry name" value="P-loop containing nucleotide triphosphate hydrolases"/>
    <property type="match status" value="1"/>
</dbReference>
<protein>
    <submittedName>
        <fullName evidence="1">Uncharacterized protein</fullName>
    </submittedName>
</protein>
<dbReference type="EMBL" id="JBHFFA010000002">
    <property type="protein sequence ID" value="KAL2645096.1"/>
    <property type="molecule type" value="Genomic_DNA"/>
</dbReference>
<evidence type="ECO:0000313" key="1">
    <source>
        <dbReference type="EMBL" id="KAL2645096.1"/>
    </source>
</evidence>
<comment type="caution">
    <text evidence="1">The sequence shown here is derived from an EMBL/GenBank/DDBJ whole genome shotgun (WGS) entry which is preliminary data.</text>
</comment>
<reference evidence="1 2" key="1">
    <citation type="submission" date="2024-09" db="EMBL/GenBank/DDBJ databases">
        <title>Chromosome-scale assembly of Riccia fluitans.</title>
        <authorList>
            <person name="Paukszto L."/>
            <person name="Sawicki J."/>
            <person name="Karawczyk K."/>
            <person name="Piernik-Szablinska J."/>
            <person name="Szczecinska M."/>
            <person name="Mazdziarz M."/>
        </authorList>
    </citation>
    <scope>NUCLEOTIDE SEQUENCE [LARGE SCALE GENOMIC DNA]</scope>
    <source>
        <strain evidence="1">Rf_01</strain>
        <tissue evidence="1">Aerial parts of the thallus</tissue>
    </source>
</reference>
<dbReference type="InterPro" id="IPR027417">
    <property type="entry name" value="P-loop_NTPase"/>
</dbReference>
<sequence length="74" mass="8069">MLESPENRAAVYKACETMAEPPVSSMNLALEYAAATVLTVEPLSTGLSVDVHGQVTILHRTVQMEIQPLQLKFV</sequence>
<dbReference type="AlphaFoldDB" id="A0ABD1ZBC0"/>
<proteinExistence type="predicted"/>
<evidence type="ECO:0000313" key="2">
    <source>
        <dbReference type="Proteomes" id="UP001605036"/>
    </source>
</evidence>
<accession>A0ABD1ZBC0</accession>
<dbReference type="Proteomes" id="UP001605036">
    <property type="component" value="Unassembled WGS sequence"/>
</dbReference>
<organism evidence="1 2">
    <name type="scientific">Riccia fluitans</name>
    <dbReference type="NCBI Taxonomy" id="41844"/>
    <lineage>
        <taxon>Eukaryota</taxon>
        <taxon>Viridiplantae</taxon>
        <taxon>Streptophyta</taxon>
        <taxon>Embryophyta</taxon>
        <taxon>Marchantiophyta</taxon>
        <taxon>Marchantiopsida</taxon>
        <taxon>Marchantiidae</taxon>
        <taxon>Marchantiales</taxon>
        <taxon>Ricciaceae</taxon>
        <taxon>Riccia</taxon>
    </lineage>
</organism>
<gene>
    <name evidence="1" type="ORF">R1flu_012683</name>
</gene>